<evidence type="ECO:0000256" key="1">
    <source>
        <dbReference type="SAM" id="MobiDB-lite"/>
    </source>
</evidence>
<dbReference type="PANTHER" id="PTHR46018">
    <property type="entry name" value="ZINC PHOSPHODIESTERASE ELAC PROTEIN 1"/>
    <property type="match status" value="1"/>
</dbReference>
<feature type="compositionally biased region" description="Basic residues" evidence="1">
    <location>
        <begin position="198"/>
        <end position="207"/>
    </location>
</feature>
<feature type="region of interest" description="Disordered" evidence="1">
    <location>
        <begin position="189"/>
        <end position="208"/>
    </location>
</feature>
<organism evidence="3 4">
    <name type="scientific">Ceratobasidium theobromae</name>
    <dbReference type="NCBI Taxonomy" id="1582974"/>
    <lineage>
        <taxon>Eukaryota</taxon>
        <taxon>Fungi</taxon>
        <taxon>Dikarya</taxon>
        <taxon>Basidiomycota</taxon>
        <taxon>Agaricomycotina</taxon>
        <taxon>Agaricomycetes</taxon>
        <taxon>Cantharellales</taxon>
        <taxon>Ceratobasidiaceae</taxon>
        <taxon>Ceratobasidium</taxon>
    </lineage>
</organism>
<dbReference type="Gene3D" id="3.60.15.10">
    <property type="entry name" value="Ribonuclease Z/Hydroxyacylglutathione hydrolase-like"/>
    <property type="match status" value="1"/>
</dbReference>
<feature type="domain" description="Metallo-beta-lactamase" evidence="2">
    <location>
        <begin position="387"/>
        <end position="430"/>
    </location>
</feature>
<dbReference type="InterPro" id="IPR036866">
    <property type="entry name" value="RibonucZ/Hydroxyglut_hydro"/>
</dbReference>
<name>A0A5N5QPD9_9AGAM</name>
<keyword evidence="4" id="KW-1185">Reference proteome</keyword>
<dbReference type="InterPro" id="IPR025602">
    <property type="entry name" value="BCP1_family"/>
</dbReference>
<dbReference type="Pfam" id="PF00753">
    <property type="entry name" value="Lactamase_B"/>
    <property type="match status" value="1"/>
</dbReference>
<evidence type="ECO:0000313" key="4">
    <source>
        <dbReference type="Proteomes" id="UP000383932"/>
    </source>
</evidence>
<feature type="region of interest" description="Disordered" evidence="1">
    <location>
        <begin position="1"/>
        <end position="20"/>
    </location>
</feature>
<evidence type="ECO:0000259" key="2">
    <source>
        <dbReference type="Pfam" id="PF00753"/>
    </source>
</evidence>
<dbReference type="EMBL" id="SSOP01000035">
    <property type="protein sequence ID" value="KAB5593564.1"/>
    <property type="molecule type" value="Genomic_DNA"/>
</dbReference>
<comment type="caution">
    <text evidence="3">The sequence shown here is derived from an EMBL/GenBank/DDBJ whole genome shotgun (WGS) entry which is preliminary data.</text>
</comment>
<dbReference type="Pfam" id="PF13862">
    <property type="entry name" value="BCCIP"/>
    <property type="match status" value="1"/>
</dbReference>
<dbReference type="PANTHER" id="PTHR46018:SF2">
    <property type="entry name" value="ZINC PHOSPHODIESTERASE ELAC PROTEIN 1"/>
    <property type="match status" value="1"/>
</dbReference>
<sequence>MPVSKRKNNESESDSEEETQELVDVDFEFFGPTEIDFLALKRLLNQLFSSDSSDFHIEKLVELILSQPGIGSTVKTDGPDSDPYAILTAINVNENKDHPSIRAIMAYLMEKVTTASALGKLLSPQALSASAGHTGLIISERLINMPPQIMPPMYKMLGDELQNAIDQNEPYLFDNYIVISRCFRFDDDEENATGTSHPSKKQKRKGGALRSYHAEDECIGKVAYAKTDYEYNNSIPREEDSFGVDLAGRVMAFPRSRFAELVSLMQDTFPPGRIASHRYSITLVREHVQVALLGHSCHLSLTLVPRRERRRSILCDSSDHMIASCPPPQPRLLLAALTPLSTADLLPAGFRDLRFPSLLAAPKGCPDRTPNYAWLHLIEWLLILVADCAEGTERQMLRAKLKIGRVQLIFITHLHMDHCMGIAPLMSTLMSPLANPSSNPDSKRLDVFGPPGLRELLRTILKVTQTSLSGKYAVHELLSITDIPFSCELSEMHPNETAGKDFRPSPDGYWKDIFKENGWAVHAGSIKHRGYVFEEAPTAGPLDQSMHIDPLDRNAEALAMQGIRHPRSLLGQLLRTREPITLPDGMILTPPPLSVPGRKLVLLGDTCDPWAMKDLSLDPSLLVHEATNAYIPPEIDPHGPGKKETDESVKQRAILRGHSTPGMAGAFAKAIGAKRLVLNHFGARFVAPDTTDKTEKFDMMVEIERQASSAWGAGQAIAAYDLMCIDIPAHVPST</sequence>
<feature type="compositionally biased region" description="Acidic residues" evidence="1">
    <location>
        <begin position="11"/>
        <end position="20"/>
    </location>
</feature>
<dbReference type="SUPFAM" id="SSF56281">
    <property type="entry name" value="Metallo-hydrolase/oxidoreductase"/>
    <property type="match status" value="1"/>
</dbReference>
<dbReference type="GO" id="GO:0005634">
    <property type="term" value="C:nucleus"/>
    <property type="evidence" value="ECO:0007669"/>
    <property type="project" value="TreeGrafter"/>
</dbReference>
<reference evidence="3 4" key="1">
    <citation type="journal article" date="2019" name="Fungal Biol. Biotechnol.">
        <title>Draft genome sequence of fastidious pathogen Ceratobasidium theobromae, which causes vascular-streak dieback in Theobroma cacao.</title>
        <authorList>
            <person name="Ali S.S."/>
            <person name="Asman A."/>
            <person name="Shao J."/>
            <person name="Firmansyah A.P."/>
            <person name="Susilo A.W."/>
            <person name="Rosmana A."/>
            <person name="McMahon P."/>
            <person name="Junaid M."/>
            <person name="Guest D."/>
            <person name="Kheng T.Y."/>
            <person name="Meinhardt L.W."/>
            <person name="Bailey B.A."/>
        </authorList>
    </citation>
    <scope>NUCLEOTIDE SEQUENCE [LARGE SCALE GENOMIC DNA]</scope>
    <source>
        <strain evidence="3 4">CT2</strain>
    </source>
</reference>
<dbReference type="InterPro" id="IPR001279">
    <property type="entry name" value="Metallo-B-lactamas"/>
</dbReference>
<dbReference type="AlphaFoldDB" id="A0A5N5QPD9"/>
<evidence type="ECO:0000313" key="3">
    <source>
        <dbReference type="EMBL" id="KAB5593564.1"/>
    </source>
</evidence>
<proteinExistence type="predicted"/>
<gene>
    <name evidence="3" type="ORF">CTheo_3030</name>
</gene>
<dbReference type="GO" id="GO:0042781">
    <property type="term" value="F:3'-tRNA processing endoribonuclease activity"/>
    <property type="evidence" value="ECO:0007669"/>
    <property type="project" value="TreeGrafter"/>
</dbReference>
<accession>A0A5N5QPD9</accession>
<protein>
    <submittedName>
        <fullName evidence="3">Beta-lactamase superfamily domain-containing protein</fullName>
    </submittedName>
</protein>
<dbReference type="OrthoDB" id="527344at2759"/>
<dbReference type="Proteomes" id="UP000383932">
    <property type="component" value="Unassembled WGS sequence"/>
</dbReference>